<reference evidence="2" key="1">
    <citation type="submission" date="2020-02" db="EMBL/GenBank/DDBJ databases">
        <authorList>
            <person name="Meier V. D."/>
        </authorList>
    </citation>
    <scope>NUCLEOTIDE SEQUENCE</scope>
    <source>
        <strain evidence="2">AVDCRST_MAG89</strain>
    </source>
</reference>
<protein>
    <submittedName>
        <fullName evidence="2">Phosphate transport regulator (Distant homolog of PhoU)</fullName>
    </submittedName>
</protein>
<proteinExistence type="inferred from homology"/>
<name>A0A6J4NCV3_9BACT</name>
<dbReference type="InterPro" id="IPR018445">
    <property type="entry name" value="Put_Phosphate_transp_reg"/>
</dbReference>
<gene>
    <name evidence="2" type="ORF">AVDCRST_MAG89-5487</name>
</gene>
<dbReference type="InterPro" id="IPR052912">
    <property type="entry name" value="UPF0111_domain"/>
</dbReference>
<dbReference type="InterPro" id="IPR038078">
    <property type="entry name" value="PhoU-like_sf"/>
</dbReference>
<accession>A0A6J4NCV3</accession>
<dbReference type="PANTHER" id="PTHR37298:SF1">
    <property type="entry name" value="UPF0111 PROTEIN YKAA"/>
    <property type="match status" value="1"/>
</dbReference>
<dbReference type="EMBL" id="CADCTV010001146">
    <property type="protein sequence ID" value="CAA9382403.1"/>
    <property type="molecule type" value="Genomic_DNA"/>
</dbReference>
<dbReference type="Gene3D" id="1.20.58.220">
    <property type="entry name" value="Phosphate transport system protein phou homolog 2, domain 2"/>
    <property type="match status" value="1"/>
</dbReference>
<comment type="similarity">
    <text evidence="1">Belongs to the UPF0111 family.</text>
</comment>
<dbReference type="Pfam" id="PF01865">
    <property type="entry name" value="PhoU_div"/>
    <property type="match status" value="1"/>
</dbReference>
<evidence type="ECO:0000256" key="1">
    <source>
        <dbReference type="ARBA" id="ARBA00008591"/>
    </source>
</evidence>
<dbReference type="PANTHER" id="PTHR37298">
    <property type="entry name" value="UPF0111 PROTEIN YKAA"/>
    <property type="match status" value="1"/>
</dbReference>
<organism evidence="2">
    <name type="scientific">uncultured Gemmatimonadota bacterium</name>
    <dbReference type="NCBI Taxonomy" id="203437"/>
    <lineage>
        <taxon>Bacteria</taxon>
        <taxon>Pseudomonadati</taxon>
        <taxon>Gemmatimonadota</taxon>
        <taxon>environmental samples</taxon>
    </lineage>
</organism>
<dbReference type="AlphaFoldDB" id="A0A6J4NCV3"/>
<evidence type="ECO:0000313" key="2">
    <source>
        <dbReference type="EMBL" id="CAA9382403.1"/>
    </source>
</evidence>
<sequence length="203" mass="22928">MGLIPRDEKFFPMFNDLARLLCECADLVAQLFAEPGRLTELAAEVKKREHEADEITHDVIVRIDRSFITPLDREDIHLLTSRLDDVIDLLDGTVRRAQMFHLTAAPIHAARLADVLKRAASQIETAVRNMKKPKMMLDHTRALKALEEEGDAIYAEAVGELFSGHPDPLEVIKWMELYDKLEDAIDQCDNVSNVLESIALKNG</sequence>